<name>A0ABT3GGC6_9BACT</name>
<evidence type="ECO:0000313" key="2">
    <source>
        <dbReference type="Proteomes" id="UP001320876"/>
    </source>
</evidence>
<organism evidence="1 2">
    <name type="scientific">Luteolibacter arcticus</name>
    <dbReference type="NCBI Taxonomy" id="1581411"/>
    <lineage>
        <taxon>Bacteria</taxon>
        <taxon>Pseudomonadati</taxon>
        <taxon>Verrucomicrobiota</taxon>
        <taxon>Verrucomicrobiia</taxon>
        <taxon>Verrucomicrobiales</taxon>
        <taxon>Verrucomicrobiaceae</taxon>
        <taxon>Luteolibacter</taxon>
    </lineage>
</organism>
<sequence length="164" mass="18315">MRLRRFGGDIRLPFVLQKFEMQRLRVILLAIAFGLVGGLAEGSDQVDEVAVGGRIKKPGHYDRIENESLAALINRVGGIPATQAELEQYERGERVLGVRIFLYRKGKKREINIDAKSNELWELKILQKDAVIVARAEPLEGVKYPAAIILKKQVAAQGGRESKP</sequence>
<protein>
    <recommendedName>
        <fullName evidence="3">POTRA domain-containing protein</fullName>
    </recommendedName>
</protein>
<proteinExistence type="predicted"/>
<evidence type="ECO:0000313" key="1">
    <source>
        <dbReference type="EMBL" id="MCW1922074.1"/>
    </source>
</evidence>
<reference evidence="1 2" key="1">
    <citation type="submission" date="2022-10" db="EMBL/GenBank/DDBJ databases">
        <title>Luteolibacter arcticus strain CCTCC AB 2014275, whole genome shotgun sequencing project.</title>
        <authorList>
            <person name="Zhao G."/>
            <person name="Shen L."/>
        </authorList>
    </citation>
    <scope>NUCLEOTIDE SEQUENCE [LARGE SCALE GENOMIC DNA]</scope>
    <source>
        <strain evidence="1 2">CCTCC AB 2014275</strain>
    </source>
</reference>
<accession>A0ABT3GGC6</accession>
<dbReference type="RefSeq" id="WP_264486184.1">
    <property type="nucleotide sequence ID" value="NZ_JAPDDT010000002.1"/>
</dbReference>
<dbReference type="Gene3D" id="3.10.560.10">
    <property type="entry name" value="Outer membrane lipoprotein wza domain like"/>
    <property type="match status" value="1"/>
</dbReference>
<gene>
    <name evidence="1" type="ORF">OKA05_05885</name>
</gene>
<dbReference type="EMBL" id="JAPDDT010000002">
    <property type="protein sequence ID" value="MCW1922074.1"/>
    <property type="molecule type" value="Genomic_DNA"/>
</dbReference>
<evidence type="ECO:0008006" key="3">
    <source>
        <dbReference type="Google" id="ProtNLM"/>
    </source>
</evidence>
<comment type="caution">
    <text evidence="1">The sequence shown here is derived from an EMBL/GenBank/DDBJ whole genome shotgun (WGS) entry which is preliminary data.</text>
</comment>
<dbReference type="Proteomes" id="UP001320876">
    <property type="component" value="Unassembled WGS sequence"/>
</dbReference>
<keyword evidence="2" id="KW-1185">Reference proteome</keyword>